<evidence type="ECO:0000256" key="2">
    <source>
        <dbReference type="ARBA" id="ARBA00023180"/>
    </source>
</evidence>
<feature type="domain" description="Sulfotransferase" evidence="3">
    <location>
        <begin position="7"/>
        <end position="186"/>
    </location>
</feature>
<dbReference type="Pfam" id="PF00685">
    <property type="entry name" value="Sulfotransfer_1"/>
    <property type="match status" value="1"/>
</dbReference>
<sequence length="275" mass="30977">MSDQILPDVIVIGAMKAGTTSLYEHMSRHGQIGVSAEKETDFFVVGKNWSRGLDWYHSQFRPGSEIYAEASPNYTKRNIFAGVPERIAETIPDCKFIFLTRDPVRRAESEYRHIALSGTPTPDVRDLPKSQILRHLIDNSSYAAQLDPYLTLFPRENFLILEFEALVQNPRAVLSSVAGFLGVRDEWSDAEEIASNSAESLARLPPWVFALRETRLASALKRRLSRDAISQLKSLVSKGRAARRTEPLPREIKEMIAAALTEDQIRLTKILNQAP</sequence>
<keyword evidence="1" id="KW-0808">Transferase</keyword>
<dbReference type="InterPro" id="IPR037359">
    <property type="entry name" value="NST/OST"/>
</dbReference>
<reference evidence="4" key="1">
    <citation type="submission" date="2022-05" db="EMBL/GenBank/DDBJ databases">
        <authorList>
            <person name="Park J.-S."/>
        </authorList>
    </citation>
    <scope>NUCLEOTIDE SEQUENCE</scope>
    <source>
        <strain evidence="4">2012CJ41-6</strain>
    </source>
</reference>
<evidence type="ECO:0000313" key="4">
    <source>
        <dbReference type="EMBL" id="MCL6285647.1"/>
    </source>
</evidence>
<dbReference type="RefSeq" id="WP_249712640.1">
    <property type="nucleotide sequence ID" value="NZ_JAMFMB010000033.1"/>
</dbReference>
<protein>
    <submittedName>
        <fullName evidence="4">Sulfotransferase domain-containing protein</fullName>
    </submittedName>
</protein>
<evidence type="ECO:0000256" key="1">
    <source>
        <dbReference type="ARBA" id="ARBA00022679"/>
    </source>
</evidence>
<dbReference type="Gene3D" id="3.40.50.300">
    <property type="entry name" value="P-loop containing nucleotide triphosphate hydrolases"/>
    <property type="match status" value="1"/>
</dbReference>
<dbReference type="InterPro" id="IPR000863">
    <property type="entry name" value="Sulfotransferase_dom"/>
</dbReference>
<evidence type="ECO:0000259" key="3">
    <source>
        <dbReference type="Pfam" id="PF00685"/>
    </source>
</evidence>
<name>A0ABT0Q8A4_9RHOB</name>
<dbReference type="SUPFAM" id="SSF52540">
    <property type="entry name" value="P-loop containing nucleoside triphosphate hydrolases"/>
    <property type="match status" value="1"/>
</dbReference>
<accession>A0ABT0Q8A4</accession>
<organism evidence="4 5">
    <name type="scientific">Ruegeria spongiae</name>
    <dbReference type="NCBI Taxonomy" id="2942209"/>
    <lineage>
        <taxon>Bacteria</taxon>
        <taxon>Pseudomonadati</taxon>
        <taxon>Pseudomonadota</taxon>
        <taxon>Alphaproteobacteria</taxon>
        <taxon>Rhodobacterales</taxon>
        <taxon>Roseobacteraceae</taxon>
        <taxon>Ruegeria</taxon>
    </lineage>
</organism>
<comment type="caution">
    <text evidence="4">The sequence shown here is derived from an EMBL/GenBank/DDBJ whole genome shotgun (WGS) entry which is preliminary data.</text>
</comment>
<dbReference type="PANTHER" id="PTHR10605">
    <property type="entry name" value="HEPARAN SULFATE SULFOTRANSFERASE"/>
    <property type="match status" value="1"/>
</dbReference>
<dbReference type="EMBL" id="JAMFMB010000033">
    <property type="protein sequence ID" value="MCL6285647.1"/>
    <property type="molecule type" value="Genomic_DNA"/>
</dbReference>
<dbReference type="InterPro" id="IPR027417">
    <property type="entry name" value="P-loop_NTPase"/>
</dbReference>
<dbReference type="Proteomes" id="UP001203880">
    <property type="component" value="Unassembled WGS sequence"/>
</dbReference>
<gene>
    <name evidence="4" type="ORF">M3P21_19135</name>
</gene>
<evidence type="ECO:0000313" key="5">
    <source>
        <dbReference type="Proteomes" id="UP001203880"/>
    </source>
</evidence>
<keyword evidence="2" id="KW-0325">Glycoprotein</keyword>
<keyword evidence="5" id="KW-1185">Reference proteome</keyword>
<dbReference type="PANTHER" id="PTHR10605:SF56">
    <property type="entry name" value="BIFUNCTIONAL HEPARAN SULFATE N-DEACETYLASE_N-SULFOTRANSFERASE"/>
    <property type="match status" value="1"/>
</dbReference>
<proteinExistence type="predicted"/>